<evidence type="ECO:0000313" key="3">
    <source>
        <dbReference type="Proteomes" id="UP000185669"/>
    </source>
</evidence>
<reference evidence="3" key="1">
    <citation type="submission" date="2017-01" db="EMBL/GenBank/DDBJ databases">
        <authorList>
            <person name="Varghese N."/>
            <person name="Submissions S."/>
        </authorList>
    </citation>
    <scope>NUCLEOTIDE SEQUENCE [LARGE SCALE GENOMIC DNA]</scope>
    <source>
        <strain evidence="3">ATCC 700103</strain>
    </source>
</reference>
<dbReference type="Proteomes" id="UP000185669">
    <property type="component" value="Unassembled WGS sequence"/>
</dbReference>
<evidence type="ECO:0000259" key="1">
    <source>
        <dbReference type="Pfam" id="PF00817"/>
    </source>
</evidence>
<dbReference type="InterPro" id="IPR001126">
    <property type="entry name" value="UmuC"/>
</dbReference>
<keyword evidence="3" id="KW-1185">Reference proteome</keyword>
<dbReference type="STRING" id="56779.SAMN05421834_12420"/>
<dbReference type="RefSeq" id="WP_234978104.1">
    <property type="nucleotide sequence ID" value="NZ_FTNC01000024.1"/>
</dbReference>
<dbReference type="AlphaFoldDB" id="A0A1N7AM52"/>
<dbReference type="GO" id="GO:0006281">
    <property type="term" value="P:DNA repair"/>
    <property type="evidence" value="ECO:0007669"/>
    <property type="project" value="InterPro"/>
</dbReference>
<sequence length="79" mass="9051">MHPDYSNAPQNQILCIDMKSFYASIELVKRNIHPLKGYLAVIGNKKQQGSVVLAASAALKKNMELKLQIVYFKFRIEKR</sequence>
<dbReference type="EMBL" id="FTNC01000024">
    <property type="protein sequence ID" value="SIR40108.1"/>
    <property type="molecule type" value="Genomic_DNA"/>
</dbReference>
<protein>
    <submittedName>
        <fullName evidence="2">DNA polymerase V</fullName>
    </submittedName>
</protein>
<feature type="domain" description="UmuC" evidence="1">
    <location>
        <begin position="16"/>
        <end position="61"/>
    </location>
</feature>
<organism evidence="2 3">
    <name type="scientific">Halanaerobium kushneri</name>
    <dbReference type="NCBI Taxonomy" id="56779"/>
    <lineage>
        <taxon>Bacteria</taxon>
        <taxon>Bacillati</taxon>
        <taxon>Bacillota</taxon>
        <taxon>Clostridia</taxon>
        <taxon>Halanaerobiales</taxon>
        <taxon>Halanaerobiaceae</taxon>
        <taxon>Halanaerobium</taxon>
    </lineage>
</organism>
<gene>
    <name evidence="2" type="ORF">SAMN05421834_12420</name>
</gene>
<proteinExistence type="predicted"/>
<name>A0A1N7AM52_9FIRM</name>
<dbReference type="SUPFAM" id="SSF56672">
    <property type="entry name" value="DNA/RNA polymerases"/>
    <property type="match status" value="1"/>
</dbReference>
<dbReference type="InterPro" id="IPR043502">
    <property type="entry name" value="DNA/RNA_pol_sf"/>
</dbReference>
<accession>A0A1N7AM52</accession>
<evidence type="ECO:0000313" key="2">
    <source>
        <dbReference type="EMBL" id="SIR40108.1"/>
    </source>
</evidence>
<dbReference type="Pfam" id="PF00817">
    <property type="entry name" value="IMS"/>
    <property type="match status" value="1"/>
</dbReference>